<reference evidence="2" key="1">
    <citation type="submission" date="2019-08" db="EMBL/GenBank/DDBJ databases">
        <authorList>
            <person name="Kucharzyk K."/>
            <person name="Murdoch R.W."/>
            <person name="Higgins S."/>
            <person name="Loffler F."/>
        </authorList>
    </citation>
    <scope>NUCLEOTIDE SEQUENCE</scope>
</reference>
<proteinExistence type="predicted"/>
<name>A0A645I1J3_9ZZZZ</name>
<sequence>MQADIPVPHGQEGRGQHQRNGDAHHQSGTYAQADEGDRHDDQNRLGQRLDESLHRALDGVGLAGRLADLDADRQVGLQGGDPGFPR</sequence>
<accession>A0A645I1J3</accession>
<dbReference type="EMBL" id="VSSQ01104807">
    <property type="protein sequence ID" value="MPN45145.1"/>
    <property type="molecule type" value="Genomic_DNA"/>
</dbReference>
<organism evidence="2">
    <name type="scientific">bioreactor metagenome</name>
    <dbReference type="NCBI Taxonomy" id="1076179"/>
    <lineage>
        <taxon>unclassified sequences</taxon>
        <taxon>metagenomes</taxon>
        <taxon>ecological metagenomes</taxon>
    </lineage>
</organism>
<comment type="caution">
    <text evidence="2">The sequence shown here is derived from an EMBL/GenBank/DDBJ whole genome shotgun (WGS) entry which is preliminary data.</text>
</comment>
<protein>
    <submittedName>
        <fullName evidence="2">Uncharacterized protein</fullName>
    </submittedName>
</protein>
<dbReference type="AntiFam" id="ANF00143">
    <property type="entry name" value="Shadow ORF (opposite mdtB)"/>
</dbReference>
<gene>
    <name evidence="2" type="ORF">SDC9_192712</name>
</gene>
<dbReference type="AlphaFoldDB" id="A0A645I1J3"/>
<evidence type="ECO:0000313" key="2">
    <source>
        <dbReference type="EMBL" id="MPN45145.1"/>
    </source>
</evidence>
<feature type="compositionally biased region" description="Basic and acidic residues" evidence="1">
    <location>
        <begin position="11"/>
        <end position="25"/>
    </location>
</feature>
<feature type="region of interest" description="Disordered" evidence="1">
    <location>
        <begin position="1"/>
        <end position="50"/>
    </location>
</feature>
<feature type="compositionally biased region" description="Basic and acidic residues" evidence="1">
    <location>
        <begin position="35"/>
        <end position="50"/>
    </location>
</feature>
<evidence type="ECO:0000256" key="1">
    <source>
        <dbReference type="SAM" id="MobiDB-lite"/>
    </source>
</evidence>